<evidence type="ECO:0000313" key="2">
    <source>
        <dbReference type="Proteomes" id="UP001236569"/>
    </source>
</evidence>
<accession>A0ABT6YIE4</accession>
<evidence type="ECO:0008006" key="3">
    <source>
        <dbReference type="Google" id="ProtNLM"/>
    </source>
</evidence>
<protein>
    <recommendedName>
        <fullName evidence="3">Lipoprotein</fullName>
    </recommendedName>
</protein>
<name>A0ABT6YIE4_9BACT</name>
<proteinExistence type="predicted"/>
<dbReference type="RefSeq" id="WP_283368285.1">
    <property type="nucleotide sequence ID" value="NZ_JASHID010000001.1"/>
</dbReference>
<dbReference type="Proteomes" id="UP001236569">
    <property type="component" value="Unassembled WGS sequence"/>
</dbReference>
<keyword evidence="2" id="KW-1185">Reference proteome</keyword>
<reference evidence="1 2" key="1">
    <citation type="submission" date="2023-05" db="EMBL/GenBank/DDBJ databases">
        <title>Novel species of genus Flectobacillus isolated from stream in China.</title>
        <authorList>
            <person name="Lu H."/>
        </authorList>
    </citation>
    <scope>NUCLEOTIDE SEQUENCE [LARGE SCALE GENOMIC DNA]</scope>
    <source>
        <strain evidence="1 2">DC10W</strain>
    </source>
</reference>
<organism evidence="1 2">
    <name type="scientific">Flectobacillus longus</name>
    <dbReference type="NCBI Taxonomy" id="2984207"/>
    <lineage>
        <taxon>Bacteria</taxon>
        <taxon>Pseudomonadati</taxon>
        <taxon>Bacteroidota</taxon>
        <taxon>Cytophagia</taxon>
        <taxon>Cytophagales</taxon>
        <taxon>Flectobacillaceae</taxon>
        <taxon>Flectobacillus</taxon>
    </lineage>
</organism>
<comment type="caution">
    <text evidence="1">The sequence shown here is derived from an EMBL/GenBank/DDBJ whole genome shotgun (WGS) entry which is preliminary data.</text>
</comment>
<gene>
    <name evidence="1" type="ORF">QM480_01240</name>
</gene>
<evidence type="ECO:0000313" key="1">
    <source>
        <dbReference type="EMBL" id="MDI9862931.1"/>
    </source>
</evidence>
<dbReference type="EMBL" id="JASHID010000001">
    <property type="protein sequence ID" value="MDI9862931.1"/>
    <property type="molecule type" value="Genomic_DNA"/>
</dbReference>
<sequence>MSTLLQQLMKKISLILALMSLVILLNACNQIFKCDGIACVSPPPIPRFKILNSSGINVSDSTGYFLKIANDNSSYRGTMVKTPEATLYWDIMFTKGVDGTKEYELYAENTKLGVIRYEISMKKSGCCSNYSIDVLNLNNISFLNSQDQYGKYTIKLK</sequence>